<feature type="domain" description="Aminotransferase class I/classII large" evidence="10">
    <location>
        <begin position="54"/>
        <end position="386"/>
    </location>
</feature>
<keyword evidence="7" id="KW-0456">Lyase</keyword>
<evidence type="ECO:0000313" key="11">
    <source>
        <dbReference type="EMBL" id="EHQ60860.1"/>
    </source>
</evidence>
<dbReference type="GO" id="GO:0009236">
    <property type="term" value="P:cobalamin biosynthetic process"/>
    <property type="evidence" value="ECO:0007669"/>
    <property type="project" value="UniProtKB-UniPathway"/>
</dbReference>
<keyword evidence="12" id="KW-1185">Reference proteome</keyword>
<dbReference type="Gene3D" id="3.90.1150.10">
    <property type="entry name" value="Aspartate Aminotransferase, domain 1"/>
    <property type="match status" value="1"/>
</dbReference>
<evidence type="ECO:0000256" key="2">
    <source>
        <dbReference type="ARBA" id="ARBA00003444"/>
    </source>
</evidence>
<dbReference type="STRING" id="1131935.PDENDC454_18028"/>
<dbReference type="Pfam" id="PF00155">
    <property type="entry name" value="Aminotran_1_2"/>
    <property type="match status" value="1"/>
</dbReference>
<keyword evidence="5" id="KW-0169">Cobalamin biosynthesis</keyword>
<evidence type="ECO:0000256" key="5">
    <source>
        <dbReference type="ARBA" id="ARBA00022573"/>
    </source>
</evidence>
<dbReference type="InterPro" id="IPR015422">
    <property type="entry name" value="PyrdxlP-dep_Trfase_small"/>
</dbReference>
<dbReference type="CDD" id="cd00609">
    <property type="entry name" value="AAT_like"/>
    <property type="match status" value="1"/>
</dbReference>
<dbReference type="EC" id="4.1.1.81" evidence="4"/>
<dbReference type="InterPro" id="IPR015424">
    <property type="entry name" value="PyrdxlP-dep_Trfase"/>
</dbReference>
<dbReference type="AlphaFoldDB" id="H3SJ80"/>
<dbReference type="Proteomes" id="UP000003900">
    <property type="component" value="Unassembled WGS sequence"/>
</dbReference>
<dbReference type="GO" id="GO:0048472">
    <property type="term" value="F:threonine-phosphate decarboxylase activity"/>
    <property type="evidence" value="ECO:0007669"/>
    <property type="project" value="UniProtKB-EC"/>
</dbReference>
<accession>H3SJ80</accession>
<dbReference type="EMBL" id="AHKH01000054">
    <property type="protein sequence ID" value="EHQ60860.1"/>
    <property type="molecule type" value="Genomic_DNA"/>
</dbReference>
<comment type="function">
    <text evidence="2">Decarboxylates L-threonine-O-3-phosphate to yield (R)-1-amino-2-propanol O-2-phosphate, the precursor for the linkage between the nucleotide loop and the corrin ring in cobalamin.</text>
</comment>
<keyword evidence="6" id="KW-0663">Pyridoxal phosphate</keyword>
<dbReference type="UniPathway" id="UPA00148"/>
<dbReference type="PANTHER" id="PTHR42885">
    <property type="entry name" value="HISTIDINOL-PHOSPHATE AMINOTRANSFERASE-RELATED"/>
    <property type="match status" value="1"/>
</dbReference>
<dbReference type="GO" id="GO:0008483">
    <property type="term" value="F:transaminase activity"/>
    <property type="evidence" value="ECO:0007669"/>
    <property type="project" value="UniProtKB-KW"/>
</dbReference>
<comment type="cofactor">
    <cofactor evidence="1">
        <name>pyridoxal 5'-phosphate</name>
        <dbReference type="ChEBI" id="CHEBI:597326"/>
    </cofactor>
</comment>
<dbReference type="PROSITE" id="PS00105">
    <property type="entry name" value="AA_TRANSFER_CLASS_1"/>
    <property type="match status" value="1"/>
</dbReference>
<dbReference type="GO" id="GO:0030170">
    <property type="term" value="F:pyridoxal phosphate binding"/>
    <property type="evidence" value="ECO:0007669"/>
    <property type="project" value="InterPro"/>
</dbReference>
<dbReference type="PATRIC" id="fig|1131935.3.peg.3745"/>
<evidence type="ECO:0000256" key="4">
    <source>
        <dbReference type="ARBA" id="ARBA00012285"/>
    </source>
</evidence>
<evidence type="ECO:0000256" key="1">
    <source>
        <dbReference type="ARBA" id="ARBA00001933"/>
    </source>
</evidence>
<comment type="caution">
    <text evidence="11">The sequence shown here is derived from an EMBL/GenBank/DDBJ whole genome shotgun (WGS) entry which is preliminary data.</text>
</comment>
<reference evidence="11 12" key="1">
    <citation type="journal article" date="2012" name="J. Bacteriol.">
        <title>Genome Sequence of the Pattern-Forming Social Bacterium Paenibacillus dendritiformis C454 Chiral Morphotype.</title>
        <authorList>
            <person name="Sirota-Madi A."/>
            <person name="Olender T."/>
            <person name="Helman Y."/>
            <person name="Brainis I."/>
            <person name="Finkelshtein A."/>
            <person name="Roth D."/>
            <person name="Hagai E."/>
            <person name="Leshkowitz D."/>
            <person name="Brodsky L."/>
            <person name="Galatenko V."/>
            <person name="Nikolaev V."/>
            <person name="Gutnick D.L."/>
            <person name="Lancet D."/>
            <person name="Ben-Jacob E."/>
        </authorList>
    </citation>
    <scope>NUCLEOTIDE SEQUENCE [LARGE SCALE GENOMIC DNA]</scope>
    <source>
        <strain evidence="11 12">C454</strain>
    </source>
</reference>
<proteinExistence type="predicted"/>
<dbReference type="InterPro" id="IPR004838">
    <property type="entry name" value="NHTrfase_class1_PyrdxlP-BS"/>
</dbReference>
<dbReference type="InterPro" id="IPR015421">
    <property type="entry name" value="PyrdxlP-dep_Trfase_major"/>
</dbReference>
<evidence type="ECO:0000256" key="7">
    <source>
        <dbReference type="ARBA" id="ARBA00023239"/>
    </source>
</evidence>
<evidence type="ECO:0000256" key="9">
    <source>
        <dbReference type="ARBA" id="ARBA00048531"/>
    </source>
</evidence>
<evidence type="ECO:0000256" key="3">
    <source>
        <dbReference type="ARBA" id="ARBA00004953"/>
    </source>
</evidence>
<evidence type="ECO:0000313" key="12">
    <source>
        <dbReference type="Proteomes" id="UP000003900"/>
    </source>
</evidence>
<dbReference type="SUPFAM" id="SSF53383">
    <property type="entry name" value="PLP-dependent transferases"/>
    <property type="match status" value="1"/>
</dbReference>
<dbReference type="NCBIfam" id="TIGR01140">
    <property type="entry name" value="L_thr_O3P_dcar"/>
    <property type="match status" value="1"/>
</dbReference>
<dbReference type="InterPro" id="IPR004839">
    <property type="entry name" value="Aminotransferase_I/II_large"/>
</dbReference>
<evidence type="ECO:0000256" key="8">
    <source>
        <dbReference type="ARBA" id="ARBA00029996"/>
    </source>
</evidence>
<organism evidence="11 12">
    <name type="scientific">Paenibacillus dendritiformis C454</name>
    <dbReference type="NCBI Taxonomy" id="1131935"/>
    <lineage>
        <taxon>Bacteria</taxon>
        <taxon>Bacillati</taxon>
        <taxon>Bacillota</taxon>
        <taxon>Bacilli</taxon>
        <taxon>Bacillales</taxon>
        <taxon>Paenibacillaceae</taxon>
        <taxon>Paenibacillus</taxon>
    </lineage>
</organism>
<name>H3SJ80_9BACL</name>
<keyword evidence="11" id="KW-0032">Aminotransferase</keyword>
<dbReference type="PANTHER" id="PTHR42885:SF1">
    <property type="entry name" value="THREONINE-PHOSPHATE DECARBOXYLASE"/>
    <property type="match status" value="1"/>
</dbReference>
<dbReference type="InterPro" id="IPR005860">
    <property type="entry name" value="CobD"/>
</dbReference>
<protein>
    <recommendedName>
        <fullName evidence="4">threonine-phosphate decarboxylase</fullName>
        <ecNumber evidence="4">4.1.1.81</ecNumber>
    </recommendedName>
    <alternativeName>
        <fullName evidence="8">L-threonine-O-3-phosphate decarboxylase</fullName>
    </alternativeName>
</protein>
<dbReference type="Gene3D" id="3.40.640.10">
    <property type="entry name" value="Type I PLP-dependent aspartate aminotransferase-like (Major domain)"/>
    <property type="match status" value="1"/>
</dbReference>
<evidence type="ECO:0000259" key="10">
    <source>
        <dbReference type="Pfam" id="PF00155"/>
    </source>
</evidence>
<evidence type="ECO:0000256" key="6">
    <source>
        <dbReference type="ARBA" id="ARBA00022898"/>
    </source>
</evidence>
<sequence length="392" mass="43197">MTMAEFRWNNRYRDIVRDRLSVFKEGLMVTIERFGHGGDVWTAAEAFGRSSGEFVDFSANINPLGPPPSVMARLAEEMAGIIHYPDPGHRRMKEALSRRLQVGSEQLLIGNGAAECMALAILAHAPRTVGVVAPCFSEYEALSRQFGADVERVIGQASRDYLADWPDLERLIVDADVVFLGQPNNPTGAVYERRMLEEAGRVAERNGTLLIVDEAFIDFLPNEEEASLLRFAAASRNVLVIRSLTKFYAIPGLRLGYAAGHPDTIRSLASKQVTWSVNGLALAAGEALLLDEAADDYAERTRSLIAGEREWLSGKLTALGLRLWTSQANFLLVEAAAPWSARRLQEELGRRGVLIRNCDGYAGLGAGHFRIAVKDRQANKRLVEALQAVLHL</sequence>
<comment type="pathway">
    <text evidence="3">Cofactor biosynthesis; adenosylcobalamin biosynthesis.</text>
</comment>
<gene>
    <name evidence="11" type="ORF">PDENDC454_18028</name>
</gene>
<keyword evidence="11" id="KW-0808">Transferase</keyword>
<comment type="catalytic activity">
    <reaction evidence="9">
        <text>O-phospho-L-threonine + H(+) = (R)-1-aminopropan-2-yl phosphate + CO2</text>
        <dbReference type="Rhea" id="RHEA:11492"/>
        <dbReference type="ChEBI" id="CHEBI:15378"/>
        <dbReference type="ChEBI" id="CHEBI:16526"/>
        <dbReference type="ChEBI" id="CHEBI:58563"/>
        <dbReference type="ChEBI" id="CHEBI:58675"/>
        <dbReference type="EC" id="4.1.1.81"/>
    </reaction>
</comment>